<dbReference type="OrthoDB" id="9802175at2"/>
<keyword evidence="3" id="KW-1185">Reference proteome</keyword>
<keyword evidence="2" id="KW-0560">Oxidoreductase</keyword>
<evidence type="ECO:0000259" key="1">
    <source>
        <dbReference type="Pfam" id="PF00148"/>
    </source>
</evidence>
<dbReference type="Gene3D" id="3.40.50.1980">
    <property type="entry name" value="Nitrogenase molybdenum iron protein domain"/>
    <property type="match status" value="3"/>
</dbReference>
<evidence type="ECO:0000313" key="2">
    <source>
        <dbReference type="EMBL" id="OOM79605.1"/>
    </source>
</evidence>
<dbReference type="EC" id="1.18.6.1" evidence="2"/>
<comment type="caution">
    <text evidence="2">The sequence shown here is derived from an EMBL/GenBank/DDBJ whole genome shotgun (WGS) entry which is preliminary data.</text>
</comment>
<dbReference type="STRING" id="29367.CLPUN_15530"/>
<sequence length="422" mass="47216">MKNYVENPRSLCALNGAIGVFSALGKTIPILHAGPGCGLQASIGVKSGYIGGGTGCPSSNMFEKEVVFGGINRLRETIEGTLEIMEGDLYAVLTGCTSGIIGDDVENLVEEFKKKDIQIAYIETSGFKGDSYFGYEVSLTELVKQFVKKSSEKEAKTVNVFGIVPTQDITWKGNLEEITRILKKLGLKVNTFFTENQGIENIKASSKAELNIVFSSWLLKELSEIYKDEFDINTFRYEGLPIGPTATSDFIRRLAKHISIDEKLIESIIKEEEDYVYSYYEYINAMIKTYRFIIVGDSNTVLGLNRFLVNDYGQIPLISIITDDVPKEGREEIENQLNNLEYARKPEIIFENDKWKISEIIREAQDEATLILGSSFEKEIGIELDIVTIVVSNPSTEALILNKGYAGYRGCLTFLEDLYDNN</sequence>
<dbReference type="PANTHER" id="PTHR42956:SF1">
    <property type="entry name" value="NITROGENASE IRON-MOLYBDENUM COFACTOR BIOSYNTHESIS PROTEIN NIFE"/>
    <property type="match status" value="1"/>
</dbReference>
<dbReference type="EMBL" id="LZZM01000099">
    <property type="protein sequence ID" value="OOM79605.1"/>
    <property type="molecule type" value="Genomic_DNA"/>
</dbReference>
<dbReference type="Proteomes" id="UP000190890">
    <property type="component" value="Unassembled WGS sequence"/>
</dbReference>
<protein>
    <submittedName>
        <fullName evidence="2">Nitrogenase iron-iron protein beta chain</fullName>
        <ecNumber evidence="2">1.18.6.1</ecNumber>
    </submittedName>
</protein>
<dbReference type="RefSeq" id="WP_077846735.1">
    <property type="nucleotide sequence ID" value="NZ_LZZM01000099.1"/>
</dbReference>
<dbReference type="PANTHER" id="PTHR42956">
    <property type="entry name" value="NITROGENASE IRON-MOLYBDENUM COFACTOR BIOSYNTHESIS PROTEIN NIFE"/>
    <property type="match status" value="1"/>
</dbReference>
<feature type="domain" description="Nitrogenase/oxidoreductase component 1" evidence="1">
    <location>
        <begin position="12"/>
        <end position="419"/>
    </location>
</feature>
<dbReference type="InterPro" id="IPR000510">
    <property type="entry name" value="Nase/OxRdtase_comp1"/>
</dbReference>
<name>A0A1S8TQC5_9CLOT</name>
<proteinExistence type="predicted"/>
<organism evidence="2 3">
    <name type="scientific">Clostridium puniceum</name>
    <dbReference type="NCBI Taxonomy" id="29367"/>
    <lineage>
        <taxon>Bacteria</taxon>
        <taxon>Bacillati</taxon>
        <taxon>Bacillota</taxon>
        <taxon>Clostridia</taxon>
        <taxon>Eubacteriales</taxon>
        <taxon>Clostridiaceae</taxon>
        <taxon>Clostridium</taxon>
    </lineage>
</organism>
<dbReference type="AlphaFoldDB" id="A0A1S8TQC5"/>
<dbReference type="Pfam" id="PF00148">
    <property type="entry name" value="Oxidored_nitro"/>
    <property type="match status" value="1"/>
</dbReference>
<evidence type="ECO:0000313" key="3">
    <source>
        <dbReference type="Proteomes" id="UP000190890"/>
    </source>
</evidence>
<reference evidence="2 3" key="1">
    <citation type="submission" date="2016-05" db="EMBL/GenBank/DDBJ databases">
        <title>Microbial solvent formation.</title>
        <authorList>
            <person name="Poehlein A."/>
            <person name="Montoya Solano J.D."/>
            <person name="Flitsch S."/>
            <person name="Krabben P."/>
            <person name="Duerre P."/>
            <person name="Daniel R."/>
        </authorList>
    </citation>
    <scope>NUCLEOTIDE SEQUENCE [LARGE SCALE GENOMIC DNA]</scope>
    <source>
        <strain evidence="2 3">DSM 2619</strain>
    </source>
</reference>
<gene>
    <name evidence="2" type="primary">anfK</name>
    <name evidence="2" type="ORF">CLPUN_15530</name>
</gene>
<dbReference type="InterPro" id="IPR049939">
    <property type="entry name" value="NifE-like"/>
</dbReference>
<accession>A0A1S8TQC5</accession>
<dbReference type="SUPFAM" id="SSF53807">
    <property type="entry name" value="Helical backbone' metal receptor"/>
    <property type="match status" value="1"/>
</dbReference>
<dbReference type="GO" id="GO:0016163">
    <property type="term" value="F:nitrogenase activity"/>
    <property type="evidence" value="ECO:0007669"/>
    <property type="project" value="UniProtKB-EC"/>
</dbReference>